<proteinExistence type="predicted"/>
<evidence type="ECO:0000313" key="1">
    <source>
        <dbReference type="EMBL" id="MBB3707612.1"/>
    </source>
</evidence>
<gene>
    <name evidence="1" type="ORF">FHS67_003943</name>
</gene>
<name>A0ABR6HAQ3_AMIAI</name>
<keyword evidence="2" id="KW-1185">Reference proteome</keyword>
<dbReference type="Proteomes" id="UP000577697">
    <property type="component" value="Unassembled WGS sequence"/>
</dbReference>
<evidence type="ECO:0000313" key="2">
    <source>
        <dbReference type="Proteomes" id="UP000577697"/>
    </source>
</evidence>
<accession>A0ABR6HAQ3</accession>
<dbReference type="RefSeq" id="WP_067955357.1">
    <property type="nucleotide sequence ID" value="NZ_CP015005.1"/>
</dbReference>
<protein>
    <submittedName>
        <fullName evidence="1">Uncharacterized protein</fullName>
    </submittedName>
</protein>
<comment type="caution">
    <text evidence="1">The sequence shown here is derived from an EMBL/GenBank/DDBJ whole genome shotgun (WGS) entry which is preliminary data.</text>
</comment>
<reference evidence="1 2" key="1">
    <citation type="submission" date="2020-08" db="EMBL/GenBank/DDBJ databases">
        <title>Genomic Encyclopedia of Type Strains, Phase IV (KMG-IV): sequencing the most valuable type-strain genomes for metagenomic binning, comparative biology and taxonomic classification.</title>
        <authorList>
            <person name="Goeker M."/>
        </authorList>
    </citation>
    <scope>NUCLEOTIDE SEQUENCE [LARGE SCALE GENOMIC DNA]</scope>
    <source>
        <strain evidence="1 2">DSM 10368</strain>
    </source>
</reference>
<dbReference type="EMBL" id="JACICB010000014">
    <property type="protein sequence ID" value="MBB3707612.1"/>
    <property type="molecule type" value="Genomic_DNA"/>
</dbReference>
<organism evidence="1 2">
    <name type="scientific">Aminobacter aminovorans</name>
    <name type="common">Chelatobacter heintzii</name>
    <dbReference type="NCBI Taxonomy" id="83263"/>
    <lineage>
        <taxon>Bacteria</taxon>
        <taxon>Pseudomonadati</taxon>
        <taxon>Pseudomonadota</taxon>
        <taxon>Alphaproteobacteria</taxon>
        <taxon>Hyphomicrobiales</taxon>
        <taxon>Phyllobacteriaceae</taxon>
        <taxon>Aminobacter</taxon>
    </lineage>
</organism>
<sequence>MRGLNGLIRCGMGEFATDGGRRSIWVIDVLSAAAPMLTLCALAILPANQPDGGRMPKVRGQSALDKERAKTEKLLKKVGYTALKEAGVKSRRPDLPNLKTEKREK</sequence>